<dbReference type="Gene3D" id="3.40.190.10">
    <property type="entry name" value="Periplasmic binding protein-like II"/>
    <property type="match status" value="3"/>
</dbReference>
<name>E3T502_CROVB</name>
<keyword evidence="4" id="KW-0472">Membrane</keyword>
<evidence type="ECO:0000256" key="1">
    <source>
        <dbReference type="ARBA" id="ARBA00010333"/>
    </source>
</evidence>
<dbReference type="SUPFAM" id="SSF53850">
    <property type="entry name" value="Periplasmic binding protein-like II"/>
    <property type="match status" value="1"/>
</dbReference>
<keyword evidence="4" id="KW-0812">Transmembrane</keyword>
<evidence type="ECO:0000313" key="8">
    <source>
        <dbReference type="Proteomes" id="UP000029781"/>
    </source>
</evidence>
<feature type="transmembrane region" description="Helical" evidence="4">
    <location>
        <begin position="424"/>
        <end position="448"/>
    </location>
</feature>
<reference evidence="7 8" key="1">
    <citation type="journal article" date="2010" name="Proc. Natl. Acad. Sci. U.S.A.">
        <title>Giant virus with a remarkable complement of genes infects marine zooplankton.</title>
        <authorList>
            <person name="Fischer M.G."/>
            <person name="Allen M.J."/>
            <person name="Wilson W.H."/>
            <person name="Suttle C.A."/>
        </authorList>
    </citation>
    <scope>NUCLEOTIDE SEQUENCE [LARGE SCALE GENOMIC DNA]</scope>
    <source>
        <strain evidence="7 8">BV-PW1</strain>
    </source>
</reference>
<dbReference type="KEGG" id="vg:9887634"/>
<dbReference type="InterPro" id="IPR051455">
    <property type="entry name" value="Bact_solute-bind_prot3"/>
</dbReference>
<keyword evidence="8" id="KW-1185">Reference proteome</keyword>
<comment type="similarity">
    <text evidence="1">Belongs to the bacterial solute-binding protein 3 family.</text>
</comment>
<dbReference type="SMART" id="SM00062">
    <property type="entry name" value="PBPb"/>
    <property type="match status" value="1"/>
</dbReference>
<dbReference type="GeneID" id="9887634"/>
<feature type="transmembrane region" description="Helical" evidence="4">
    <location>
        <begin position="180"/>
        <end position="202"/>
    </location>
</feature>
<dbReference type="InterPro" id="IPR001320">
    <property type="entry name" value="Iontro_rcpt_C"/>
</dbReference>
<keyword evidence="4" id="KW-1133">Transmembrane helix</keyword>
<dbReference type="PANTHER" id="PTHR30085:SF6">
    <property type="entry name" value="ABC TRANSPORTER GLUTAMINE-BINDING PROTEIN GLNH"/>
    <property type="match status" value="1"/>
</dbReference>
<dbReference type="Pfam" id="PF00497">
    <property type="entry name" value="SBP_bac_3"/>
    <property type="match status" value="1"/>
</dbReference>
<dbReference type="EMBL" id="GU244497">
    <property type="protein sequence ID" value="ADO67265.1"/>
    <property type="molecule type" value="Genomic_DNA"/>
</dbReference>
<protein>
    <submittedName>
        <fullName evidence="7">Putative ABC-type amino acid transporter</fullName>
    </submittedName>
</protein>
<sequence length="514" mass="56936">MQCLFLKSSFSSANFGIFSNIKHFCSIPSSSSQSIRPLNTSNLTNWTKMMVFLSIYMCVYSKTLKICTKPASPFANRQANTSWTGFSIDYWNKDIMPVVRERTDYTDSLFIDCVDNVHSLRQVSLGHVDVAHAAITKTANREEIVDFSTTWFVSGFRVLVRQNNDFFSSLGNILRTLGSAIGLFIAVLIILTIGGALILSIAEMVMPGPIDPWDTSSWLSNFMGASTVIQNTLLPGSGSIIEPYGTLSRIVLSGFKSFGAMLPPILTALITMILVINNSSGTINSVDDLPGKTVIVPRASTALTYLSFYGRDIKQIQVDSVEEMLNRFANGEGDAVIYDWPILQNFVNTQKSVSTVGYQLVGDVFEEQQYGIAISQNNTILRAAINRAVLLSWETPEFKTLESKWFKTSPPSINQQVDNANNQLIALLILGSFILGLGIVITAVFLIIRCFYHQPSKTTVQTKSIDSLGNNIKTVIERQEKYAAKLPPNTLTYANWELLAAISNFLKEWRPASV</sequence>
<feature type="transmembrane region" description="Helical" evidence="4">
    <location>
        <begin position="257"/>
        <end position="276"/>
    </location>
</feature>
<evidence type="ECO:0000259" key="5">
    <source>
        <dbReference type="SMART" id="SM00062"/>
    </source>
</evidence>
<dbReference type="GO" id="GO:0005576">
    <property type="term" value="C:extracellular region"/>
    <property type="evidence" value="ECO:0007669"/>
    <property type="project" value="TreeGrafter"/>
</dbReference>
<feature type="domain" description="Solute-binding protein family 3/N-terminal" evidence="5">
    <location>
        <begin position="63"/>
        <end position="409"/>
    </location>
</feature>
<dbReference type="Proteomes" id="UP000029781">
    <property type="component" value="Segment"/>
</dbReference>
<dbReference type="RefSeq" id="YP_003969864.1">
    <property type="nucleotide sequence ID" value="NC_014637.1"/>
</dbReference>
<evidence type="ECO:0000256" key="2">
    <source>
        <dbReference type="ARBA" id="ARBA00022448"/>
    </source>
</evidence>
<proteinExistence type="inferred from homology"/>
<dbReference type="GO" id="GO:0015276">
    <property type="term" value="F:ligand-gated monoatomic ion channel activity"/>
    <property type="evidence" value="ECO:0007669"/>
    <property type="project" value="InterPro"/>
</dbReference>
<evidence type="ECO:0000259" key="6">
    <source>
        <dbReference type="SMART" id="SM00079"/>
    </source>
</evidence>
<organismHost>
    <name type="scientific">Cafeteria roenbergensis</name>
    <name type="common">Marine flagellate</name>
    <dbReference type="NCBI Taxonomy" id="33653"/>
</organismHost>
<gene>
    <name evidence="7" type="ORF">crov232</name>
</gene>
<organism evidence="7 8">
    <name type="scientific">Cafeteria roenbergensis virus (strain BV-PW1)</name>
    <name type="common">CroV</name>
    <dbReference type="NCBI Taxonomy" id="693272"/>
    <lineage>
        <taxon>Viruses</taxon>
        <taxon>Varidnaviria</taxon>
        <taxon>Bamfordvirae</taxon>
        <taxon>Nucleocytoviricota</taxon>
        <taxon>Megaviricetes</taxon>
        <taxon>Imitervirales</taxon>
        <taxon>Mimiviridae</taxon>
        <taxon>Aliimimivirinae</taxon>
        <taxon>Rheavirus</taxon>
        <taxon>Rheavirus sinusmexicani</taxon>
    </lineage>
</organism>
<dbReference type="InterPro" id="IPR001638">
    <property type="entry name" value="Solute-binding_3/MltF_N"/>
</dbReference>
<evidence type="ECO:0000313" key="7">
    <source>
        <dbReference type="EMBL" id="ADO67265.1"/>
    </source>
</evidence>
<dbReference type="SMART" id="SM00079">
    <property type="entry name" value="PBPe"/>
    <property type="match status" value="1"/>
</dbReference>
<keyword evidence="3" id="KW-0732">Signal</keyword>
<dbReference type="GO" id="GO:0016020">
    <property type="term" value="C:membrane"/>
    <property type="evidence" value="ECO:0007669"/>
    <property type="project" value="InterPro"/>
</dbReference>
<keyword evidence="2" id="KW-0813">Transport</keyword>
<accession>E3T502</accession>
<evidence type="ECO:0000256" key="3">
    <source>
        <dbReference type="ARBA" id="ARBA00022729"/>
    </source>
</evidence>
<dbReference type="GO" id="GO:0006865">
    <property type="term" value="P:amino acid transport"/>
    <property type="evidence" value="ECO:0007669"/>
    <property type="project" value="TreeGrafter"/>
</dbReference>
<evidence type="ECO:0000256" key="4">
    <source>
        <dbReference type="SAM" id="Phobius"/>
    </source>
</evidence>
<dbReference type="PANTHER" id="PTHR30085">
    <property type="entry name" value="AMINO ACID ABC TRANSPORTER PERMEASE"/>
    <property type="match status" value="1"/>
</dbReference>
<feature type="domain" description="Ionotropic glutamate receptor C-terminal" evidence="6">
    <location>
        <begin position="63"/>
        <end position="408"/>
    </location>
</feature>